<dbReference type="EMBL" id="CM040478">
    <property type="protein sequence ID" value="MCI4393426.1"/>
    <property type="molecule type" value="Genomic_DNA"/>
</dbReference>
<gene>
    <name evidence="1" type="ORF">PGIGA_G00157310</name>
</gene>
<evidence type="ECO:0000313" key="2">
    <source>
        <dbReference type="Proteomes" id="UP000829447"/>
    </source>
</evidence>
<evidence type="ECO:0000313" key="1">
    <source>
        <dbReference type="EMBL" id="MCI4393426.1"/>
    </source>
</evidence>
<proteinExistence type="predicted"/>
<dbReference type="Proteomes" id="UP000829447">
    <property type="component" value="Linkage Group LG25"/>
</dbReference>
<name>A0ACC5XR44_PANGG</name>
<organism evidence="1 2">
    <name type="scientific">Pangasianodon gigas</name>
    <name type="common">Mekong giant catfish</name>
    <name type="synonym">Pangasius gigas</name>
    <dbReference type="NCBI Taxonomy" id="30993"/>
    <lineage>
        <taxon>Eukaryota</taxon>
        <taxon>Metazoa</taxon>
        <taxon>Chordata</taxon>
        <taxon>Craniata</taxon>
        <taxon>Vertebrata</taxon>
        <taxon>Euteleostomi</taxon>
        <taxon>Actinopterygii</taxon>
        <taxon>Neopterygii</taxon>
        <taxon>Teleostei</taxon>
        <taxon>Ostariophysi</taxon>
        <taxon>Siluriformes</taxon>
        <taxon>Pangasiidae</taxon>
        <taxon>Pangasianodon</taxon>
    </lineage>
</organism>
<sequence length="106" mass="12013">MEGRGRGFQLVSGSAPSSAVTNRTLEEREGEMNTGPHVFDMLYPAIQDCSDTSAQHTHLHLHTSEDMWLEHTQRERDSNEEKWLECGGKTVCVCVLMDGQVRRPNR</sequence>
<keyword evidence="2" id="KW-1185">Reference proteome</keyword>
<protein>
    <submittedName>
        <fullName evidence="1">Uncharacterized protein</fullName>
    </submittedName>
</protein>
<comment type="caution">
    <text evidence="1">The sequence shown here is derived from an EMBL/GenBank/DDBJ whole genome shotgun (WGS) entry which is preliminary data.</text>
</comment>
<accession>A0ACC5XR44</accession>
<reference evidence="1 2" key="1">
    <citation type="journal article" date="2022" name="bioRxiv">
        <title>An ancient truncated duplication of the anti-Mullerian hormone receptor type 2 gene is a potential conserved master sex determinant in the Pangasiidae catfish family.</title>
        <authorList>
            <person name="Wen M."/>
            <person name="Pan Q."/>
            <person name="Jouanno E."/>
            <person name="Montfort J."/>
            <person name="Zahm M."/>
            <person name="Cabau C."/>
            <person name="Klopp C."/>
            <person name="Iampietro C."/>
            <person name="Roques C."/>
            <person name="Bouchez O."/>
            <person name="Castinel A."/>
            <person name="Donnadieu C."/>
            <person name="Parrinello H."/>
            <person name="Poncet C."/>
            <person name="Belmonte E."/>
            <person name="Gautier V."/>
            <person name="Avarre J.-C."/>
            <person name="Dugue R."/>
            <person name="Gustiano R."/>
            <person name="Ha T.T.T."/>
            <person name="Campet M."/>
            <person name="Sriphairoj K."/>
            <person name="Ribolli J."/>
            <person name="de Almeida F.L."/>
            <person name="Desvignes T."/>
            <person name="Postlethwait J.H."/>
            <person name="Bucao C.F."/>
            <person name="Robinson-Rechavi M."/>
            <person name="Bobe J."/>
            <person name="Herpin A."/>
            <person name="Guiguen Y."/>
        </authorList>
    </citation>
    <scope>NUCLEOTIDE SEQUENCE [LARGE SCALE GENOMIC DNA]</scope>
    <source>
        <strain evidence="1">YG-Dec2019</strain>
    </source>
</reference>